<reference evidence="1" key="2">
    <citation type="submission" date="2020-05" db="UniProtKB">
        <authorList>
            <consortium name="EnsemblMetazoa"/>
        </authorList>
    </citation>
    <scope>IDENTIFICATION</scope>
    <source>
        <strain evidence="1">IAEA</strain>
    </source>
</reference>
<dbReference type="Proteomes" id="UP000092445">
    <property type="component" value="Unassembled WGS sequence"/>
</dbReference>
<organism evidence="1 2">
    <name type="scientific">Glossina pallidipes</name>
    <name type="common">Tsetse fly</name>
    <dbReference type="NCBI Taxonomy" id="7398"/>
    <lineage>
        <taxon>Eukaryota</taxon>
        <taxon>Metazoa</taxon>
        <taxon>Ecdysozoa</taxon>
        <taxon>Arthropoda</taxon>
        <taxon>Hexapoda</taxon>
        <taxon>Insecta</taxon>
        <taxon>Pterygota</taxon>
        <taxon>Neoptera</taxon>
        <taxon>Endopterygota</taxon>
        <taxon>Diptera</taxon>
        <taxon>Brachycera</taxon>
        <taxon>Muscomorpha</taxon>
        <taxon>Hippoboscoidea</taxon>
        <taxon>Glossinidae</taxon>
        <taxon>Glossina</taxon>
    </lineage>
</organism>
<sequence length="143" mass="16410">MDSDKKHGITFNFIIGDAMKFVYHLTTVAIKIGKKSIEFARLKFEEKCYAYSPPTKARALNAFKRLRQSGAFETEDKKHVVAPLKILFDENPCRPEYKFSKSLGSFFTILGVSAGEMHNIMRNESMYIWQFKSTAIAERRGPC</sequence>
<reference evidence="2" key="1">
    <citation type="submission" date="2014-03" db="EMBL/GenBank/DDBJ databases">
        <authorList>
            <person name="Aksoy S."/>
            <person name="Warren W."/>
            <person name="Wilson R.K."/>
        </authorList>
    </citation>
    <scope>NUCLEOTIDE SEQUENCE [LARGE SCALE GENOMIC DNA]</scope>
    <source>
        <strain evidence="2">IAEA</strain>
    </source>
</reference>
<evidence type="ECO:0000313" key="2">
    <source>
        <dbReference type="Proteomes" id="UP000092445"/>
    </source>
</evidence>
<dbReference type="VEuPathDB" id="VectorBase:GPAI008396"/>
<proteinExistence type="predicted"/>
<accession>A0A1A9ZA81</accession>
<keyword evidence="2" id="KW-1185">Reference proteome</keyword>
<dbReference type="AlphaFoldDB" id="A0A1A9ZA81"/>
<dbReference type="EnsemblMetazoa" id="GPAI008396-RA">
    <property type="protein sequence ID" value="GPAI008396-PA"/>
    <property type="gene ID" value="GPAI008396"/>
</dbReference>
<evidence type="ECO:0000313" key="1">
    <source>
        <dbReference type="EnsemblMetazoa" id="GPAI008396-PA"/>
    </source>
</evidence>
<name>A0A1A9ZA81_GLOPL</name>
<protein>
    <submittedName>
        <fullName evidence="1">Uncharacterized protein</fullName>
    </submittedName>
</protein>